<organism evidence="16">
    <name type="scientific">uncultured delta proteobacterium</name>
    <dbReference type="NCBI Taxonomy" id="34034"/>
    <lineage>
        <taxon>Bacteria</taxon>
        <taxon>Deltaproteobacteria</taxon>
        <taxon>environmental samples</taxon>
    </lineage>
</organism>
<name>A0A212J4Q7_9DELT</name>
<dbReference type="FunFam" id="3.40.1450.10:FF:000002">
    <property type="entry name" value="2,3-bisphosphoglycerate-independent phosphoglycerate mutase"/>
    <property type="match status" value="1"/>
</dbReference>
<feature type="binding site" evidence="9 13">
    <location>
        <position position="406"/>
    </location>
    <ligand>
        <name>Mn(2+)</name>
        <dbReference type="ChEBI" id="CHEBI:29035"/>
        <label>1</label>
    </ligand>
</feature>
<dbReference type="GO" id="GO:0006096">
    <property type="term" value="P:glycolytic process"/>
    <property type="evidence" value="ECO:0007669"/>
    <property type="project" value="UniProtKB-UniRule"/>
</dbReference>
<gene>
    <name evidence="9 16" type="primary">gpmI</name>
    <name evidence="16" type="ORF">KL86DPRO_10695</name>
</gene>
<feature type="domain" description="BPG-independent PGAM N-terminal" evidence="15">
    <location>
        <begin position="83"/>
        <end position="297"/>
    </location>
</feature>
<dbReference type="InterPro" id="IPR011258">
    <property type="entry name" value="BPG-indep_PGM_N"/>
</dbReference>
<dbReference type="Pfam" id="PF06415">
    <property type="entry name" value="iPGM_N"/>
    <property type="match status" value="1"/>
</dbReference>
<feature type="binding site" evidence="9 13">
    <location>
        <position position="443"/>
    </location>
    <ligand>
        <name>Mn(2+)</name>
        <dbReference type="ChEBI" id="CHEBI:29035"/>
        <label>2</label>
    </ligand>
</feature>
<dbReference type="NCBIfam" id="TIGR01307">
    <property type="entry name" value="pgm_bpd_ind"/>
    <property type="match status" value="1"/>
</dbReference>
<evidence type="ECO:0000256" key="8">
    <source>
        <dbReference type="ARBA" id="ARBA00023235"/>
    </source>
</evidence>
<dbReference type="InterPro" id="IPR017850">
    <property type="entry name" value="Alkaline_phosphatase_core_sf"/>
</dbReference>
<evidence type="ECO:0000256" key="9">
    <source>
        <dbReference type="HAMAP-Rule" id="MF_01038"/>
    </source>
</evidence>
<reference evidence="16" key="1">
    <citation type="submission" date="2016-04" db="EMBL/GenBank/DDBJ databases">
        <authorList>
            <person name="Evans L.H."/>
            <person name="Alamgir A."/>
            <person name="Owens N."/>
            <person name="Weber N.D."/>
            <person name="Virtaneva K."/>
            <person name="Barbian K."/>
            <person name="Babar A."/>
            <person name="Rosenke K."/>
        </authorList>
    </citation>
    <scope>NUCLEOTIDE SEQUENCE</scope>
    <source>
        <strain evidence="16">86</strain>
    </source>
</reference>
<evidence type="ECO:0000256" key="4">
    <source>
        <dbReference type="ARBA" id="ARBA00008819"/>
    </source>
</evidence>
<dbReference type="GO" id="GO:0005829">
    <property type="term" value="C:cytosol"/>
    <property type="evidence" value="ECO:0007669"/>
    <property type="project" value="TreeGrafter"/>
</dbReference>
<dbReference type="GO" id="GO:0006007">
    <property type="term" value="P:glucose catabolic process"/>
    <property type="evidence" value="ECO:0007669"/>
    <property type="project" value="InterPro"/>
</dbReference>
<dbReference type="Pfam" id="PF01676">
    <property type="entry name" value="Metalloenzyme"/>
    <property type="match status" value="1"/>
</dbReference>
<feature type="binding site" evidence="9 13">
    <location>
        <position position="13"/>
    </location>
    <ligand>
        <name>Mn(2+)</name>
        <dbReference type="ChEBI" id="CHEBI:29035"/>
        <label>2</label>
    </ligand>
</feature>
<evidence type="ECO:0000259" key="14">
    <source>
        <dbReference type="Pfam" id="PF01676"/>
    </source>
</evidence>
<feature type="binding site" evidence="9 12">
    <location>
        <position position="124"/>
    </location>
    <ligand>
        <name>substrate</name>
    </ligand>
</feature>
<dbReference type="Gene3D" id="3.40.720.10">
    <property type="entry name" value="Alkaline Phosphatase, subunit A"/>
    <property type="match status" value="1"/>
</dbReference>
<keyword evidence="5 9" id="KW-0479">Metal-binding</keyword>
<dbReference type="UniPathway" id="UPA00109">
    <property type="reaction ID" value="UER00186"/>
</dbReference>
<comment type="catalytic activity">
    <reaction evidence="1 9">
        <text>(2R)-2-phosphoglycerate = (2R)-3-phosphoglycerate</text>
        <dbReference type="Rhea" id="RHEA:15901"/>
        <dbReference type="ChEBI" id="CHEBI:58272"/>
        <dbReference type="ChEBI" id="CHEBI:58289"/>
        <dbReference type="EC" id="5.4.2.12"/>
    </reaction>
</comment>
<feature type="binding site" evidence="9 13">
    <location>
        <position position="444"/>
    </location>
    <ligand>
        <name>Mn(2+)</name>
        <dbReference type="ChEBI" id="CHEBI:29035"/>
        <label>2</label>
    </ligand>
</feature>
<comment type="pathway">
    <text evidence="3 9">Carbohydrate degradation; glycolysis; pyruvate from D-glyceraldehyde 3-phosphate: step 3/5.</text>
</comment>
<keyword evidence="7 9" id="KW-0464">Manganese</keyword>
<comment type="similarity">
    <text evidence="4 9">Belongs to the BPG-independent phosphoglycerate mutase family.</text>
</comment>
<proteinExistence type="inferred from homology"/>
<dbReference type="Gene3D" id="3.40.1450.10">
    <property type="entry name" value="BPG-independent phosphoglycerate mutase, domain B"/>
    <property type="match status" value="1"/>
</dbReference>
<feature type="binding site" evidence="9 13">
    <location>
        <position position="63"/>
    </location>
    <ligand>
        <name>Mn(2+)</name>
        <dbReference type="ChEBI" id="CHEBI:29035"/>
        <label>2</label>
    </ligand>
</feature>
<feature type="binding site" evidence="9 13">
    <location>
        <position position="461"/>
    </location>
    <ligand>
        <name>Mn(2+)</name>
        <dbReference type="ChEBI" id="CHEBI:29035"/>
        <label>1</label>
    </ligand>
</feature>
<comment type="function">
    <text evidence="2 9">Catalyzes the interconversion of 2-phosphoglycerate and 3-phosphoglycerate.</text>
</comment>
<evidence type="ECO:0000256" key="12">
    <source>
        <dbReference type="PIRSR" id="PIRSR001492-2"/>
    </source>
</evidence>
<dbReference type="InterPro" id="IPR036646">
    <property type="entry name" value="PGAM_B_sf"/>
</dbReference>
<feature type="binding site" evidence="9 12">
    <location>
        <position position="334"/>
    </location>
    <ligand>
        <name>substrate</name>
    </ligand>
</feature>
<evidence type="ECO:0000256" key="13">
    <source>
        <dbReference type="PIRSR" id="PIRSR001492-3"/>
    </source>
</evidence>
<keyword evidence="6 9" id="KW-0324">Glycolysis</keyword>
<dbReference type="CDD" id="cd16010">
    <property type="entry name" value="iPGM"/>
    <property type="match status" value="1"/>
</dbReference>
<dbReference type="EMBL" id="FLUQ01000001">
    <property type="protein sequence ID" value="SBV94426.1"/>
    <property type="molecule type" value="Genomic_DNA"/>
</dbReference>
<dbReference type="EC" id="5.4.2.12" evidence="9 10"/>
<accession>A0A212J4Q7</accession>
<evidence type="ECO:0000256" key="1">
    <source>
        <dbReference type="ARBA" id="ARBA00000370"/>
    </source>
</evidence>
<evidence type="ECO:0000256" key="7">
    <source>
        <dbReference type="ARBA" id="ARBA00023211"/>
    </source>
</evidence>
<evidence type="ECO:0000313" key="16">
    <source>
        <dbReference type="EMBL" id="SBV94426.1"/>
    </source>
</evidence>
<feature type="binding site" evidence="9 12">
    <location>
        <begin position="260"/>
        <end position="263"/>
    </location>
    <ligand>
        <name>substrate</name>
    </ligand>
</feature>
<sequence length="513" mass="55119">MNNLTPTVLLILDGWGIAPAGPGNAASLADTPAIDSIFGHPSCTAIEASGRAVGLPAGYMGNSEVGHMNLGAGRIVYQDMTLIEVAMEKGEFAANPVISDVLGKTKASGGAVHCIGLLSNGGVHSHIDHVKGLLDAAKIAGVPAFVHAFMDGRDTSPTSGAGFIRELLDHMEKIGHGKLATMIGRYYAMDRDKHWERNILAWNAMVHGEGKTVENPVEALKKAYANDETDEFLKPRIVVAGDEAPHCIADNDGLFFFNFRADRSRQLTKAFHEKDFTEFERGNAPKLAAFATFTPYDSSIPVPAAFTKPEVTASMGEIVATLGLQQLRIAETEKYAHVTYFFSCGREDKFPGEERRLIPSPRDVATYDRKPEMSAYQVAETFVEEWRTGKYGFAVCNLANPDMVGHTGIIPAGIKACEAVDACAKKIVDAVLASNGRVLVTADHGNIEELLTEDGKPMTAHTTNLVPLAVLDNGPVKKLRPGGKLGDVSPTILHLWGAAQPEAMTGKSLWEEA</sequence>
<dbReference type="InterPro" id="IPR005995">
    <property type="entry name" value="Pgm_bpd_ind"/>
</dbReference>
<dbReference type="SUPFAM" id="SSF53649">
    <property type="entry name" value="Alkaline phosphatase-like"/>
    <property type="match status" value="1"/>
</dbReference>
<feature type="binding site" evidence="9 13">
    <location>
        <position position="402"/>
    </location>
    <ligand>
        <name>Mn(2+)</name>
        <dbReference type="ChEBI" id="CHEBI:29035"/>
        <label>1</label>
    </ligand>
</feature>
<dbReference type="PIRSF" id="PIRSF001492">
    <property type="entry name" value="IPGAM"/>
    <property type="match status" value="1"/>
</dbReference>
<dbReference type="InterPro" id="IPR006124">
    <property type="entry name" value="Metalloenzyme"/>
</dbReference>
<evidence type="ECO:0000256" key="5">
    <source>
        <dbReference type="ARBA" id="ARBA00022723"/>
    </source>
</evidence>
<evidence type="ECO:0000259" key="15">
    <source>
        <dbReference type="Pfam" id="PF06415"/>
    </source>
</evidence>
<dbReference type="HAMAP" id="MF_01038">
    <property type="entry name" value="GpmI"/>
    <property type="match status" value="1"/>
</dbReference>
<feature type="domain" description="Metalloenzyme" evidence="14">
    <location>
        <begin position="6"/>
        <end position="497"/>
    </location>
</feature>
<feature type="active site" description="Phosphoserine intermediate" evidence="9 11">
    <location>
        <position position="63"/>
    </location>
</feature>
<feature type="binding site" evidence="9 12">
    <location>
        <position position="191"/>
    </location>
    <ligand>
        <name>substrate</name>
    </ligand>
</feature>
<comment type="cofactor">
    <cofactor evidence="9">
        <name>Mn(2+)</name>
        <dbReference type="ChEBI" id="CHEBI:29035"/>
    </cofactor>
    <text evidence="9">Binds 2 manganese ions per subunit.</text>
</comment>
<comment type="subunit">
    <text evidence="9">Monomer.</text>
</comment>
<dbReference type="AlphaFoldDB" id="A0A212J4Q7"/>
<evidence type="ECO:0000256" key="2">
    <source>
        <dbReference type="ARBA" id="ARBA00002315"/>
    </source>
</evidence>
<dbReference type="PANTHER" id="PTHR31637">
    <property type="entry name" value="2,3-BISPHOSPHOGLYCERATE-INDEPENDENT PHOSPHOGLYCERATE MUTASE"/>
    <property type="match status" value="1"/>
</dbReference>
<keyword evidence="8 9" id="KW-0413">Isomerase</keyword>
<evidence type="ECO:0000256" key="10">
    <source>
        <dbReference type="NCBIfam" id="TIGR01307"/>
    </source>
</evidence>
<evidence type="ECO:0000256" key="11">
    <source>
        <dbReference type="PIRSR" id="PIRSR001492-1"/>
    </source>
</evidence>
<dbReference type="GO" id="GO:0030145">
    <property type="term" value="F:manganese ion binding"/>
    <property type="evidence" value="ECO:0007669"/>
    <property type="project" value="UniProtKB-UniRule"/>
</dbReference>
<dbReference type="GO" id="GO:0004619">
    <property type="term" value="F:phosphoglycerate mutase activity"/>
    <property type="evidence" value="ECO:0007669"/>
    <property type="project" value="UniProtKB-UniRule"/>
</dbReference>
<protein>
    <recommendedName>
        <fullName evidence="9 10">2,3-bisphosphoglycerate-independent phosphoglycerate mutase</fullName>
        <shortName evidence="9">BPG-independent PGAM</shortName>
        <shortName evidence="9">Phosphoglyceromutase</shortName>
        <shortName evidence="9">iPGM</shortName>
        <ecNumber evidence="9 10">5.4.2.12</ecNumber>
    </recommendedName>
</protein>
<dbReference type="SUPFAM" id="SSF64158">
    <property type="entry name" value="2,3-Bisphosphoglycerate-independent phosphoglycerate mutase, substrate-binding domain"/>
    <property type="match status" value="1"/>
</dbReference>
<feature type="binding site" evidence="9 12">
    <location>
        <position position="185"/>
    </location>
    <ligand>
        <name>substrate</name>
    </ligand>
</feature>
<evidence type="ECO:0000256" key="6">
    <source>
        <dbReference type="ARBA" id="ARBA00023152"/>
    </source>
</evidence>
<feature type="binding site" evidence="9 12">
    <location>
        <begin position="153"/>
        <end position="154"/>
    </location>
    <ligand>
        <name>substrate</name>
    </ligand>
</feature>
<dbReference type="PANTHER" id="PTHR31637:SF0">
    <property type="entry name" value="2,3-BISPHOSPHOGLYCERATE-INDEPENDENT PHOSPHOGLYCERATE MUTASE"/>
    <property type="match status" value="1"/>
</dbReference>
<evidence type="ECO:0000256" key="3">
    <source>
        <dbReference type="ARBA" id="ARBA00004798"/>
    </source>
</evidence>